<evidence type="ECO:0000256" key="4">
    <source>
        <dbReference type="SAM" id="Phobius"/>
    </source>
</evidence>
<protein>
    <recommendedName>
        <fullName evidence="7">Mce-associated membrane protein</fullName>
    </recommendedName>
</protein>
<evidence type="ECO:0000256" key="1">
    <source>
        <dbReference type="ARBA" id="ARBA00004370"/>
    </source>
</evidence>
<accession>A0ABP5LFH9</accession>
<gene>
    <name evidence="5" type="ORF">GCM10009844_22150</name>
</gene>
<dbReference type="PANTHER" id="PTHR37042:SF4">
    <property type="entry name" value="OUTER MEMBRANE PROTEIN RV1973"/>
    <property type="match status" value="1"/>
</dbReference>
<proteinExistence type="predicted"/>
<comment type="subcellular location">
    <subcellularLocation>
        <location evidence="1">Membrane</location>
    </subcellularLocation>
</comment>
<dbReference type="PANTHER" id="PTHR37042">
    <property type="entry name" value="OUTER MEMBRANE PROTEIN RV1973"/>
    <property type="match status" value="1"/>
</dbReference>
<sequence>MTSSSDSDSSVHSVTTESSTGEHSGSATFRVVVLGVLVVVLLASCGTLIWLLAGRRGEADDVQRERESVMAQTDQFMLRMGTYGPDLLDDKGQMPEYRSRVEGVITPKFATSFEKQAGTAEQLVAQAGVSRTADVFATGVSTIDSDSATALVAGTFTDSYQKGGRQEPIPFRISVSLVKTDGKWLVDDFTPVTGEAQ</sequence>
<evidence type="ECO:0000313" key="6">
    <source>
        <dbReference type="Proteomes" id="UP001501771"/>
    </source>
</evidence>
<name>A0ABP5LFH9_9ACTN</name>
<keyword evidence="4" id="KW-1133">Transmembrane helix</keyword>
<keyword evidence="6" id="KW-1185">Reference proteome</keyword>
<keyword evidence="4" id="KW-0812">Transmembrane</keyword>
<organism evidence="5 6">
    <name type="scientific">Nocardioides koreensis</name>
    <dbReference type="NCBI Taxonomy" id="433651"/>
    <lineage>
        <taxon>Bacteria</taxon>
        <taxon>Bacillati</taxon>
        <taxon>Actinomycetota</taxon>
        <taxon>Actinomycetes</taxon>
        <taxon>Propionibacteriales</taxon>
        <taxon>Nocardioidaceae</taxon>
        <taxon>Nocardioides</taxon>
    </lineage>
</organism>
<dbReference type="Proteomes" id="UP001501771">
    <property type="component" value="Unassembled WGS sequence"/>
</dbReference>
<keyword evidence="2 4" id="KW-0472">Membrane</keyword>
<feature type="transmembrane region" description="Helical" evidence="4">
    <location>
        <begin position="31"/>
        <end position="53"/>
    </location>
</feature>
<evidence type="ECO:0008006" key="7">
    <source>
        <dbReference type="Google" id="ProtNLM"/>
    </source>
</evidence>
<reference evidence="6" key="1">
    <citation type="journal article" date="2019" name="Int. J. Syst. Evol. Microbiol.">
        <title>The Global Catalogue of Microorganisms (GCM) 10K type strain sequencing project: providing services to taxonomists for standard genome sequencing and annotation.</title>
        <authorList>
            <consortium name="The Broad Institute Genomics Platform"/>
            <consortium name="The Broad Institute Genome Sequencing Center for Infectious Disease"/>
            <person name="Wu L."/>
            <person name="Ma J."/>
        </authorList>
    </citation>
    <scope>NUCLEOTIDE SEQUENCE [LARGE SCALE GENOMIC DNA]</scope>
    <source>
        <strain evidence="6">JCM 16022</strain>
    </source>
</reference>
<evidence type="ECO:0000313" key="5">
    <source>
        <dbReference type="EMBL" id="GAA2146288.1"/>
    </source>
</evidence>
<dbReference type="EMBL" id="BAAAQR010000006">
    <property type="protein sequence ID" value="GAA2146288.1"/>
    <property type="molecule type" value="Genomic_DNA"/>
</dbReference>
<feature type="region of interest" description="Disordered" evidence="3">
    <location>
        <begin position="1"/>
        <end position="23"/>
    </location>
</feature>
<comment type="caution">
    <text evidence="5">The sequence shown here is derived from an EMBL/GenBank/DDBJ whole genome shotgun (WGS) entry which is preliminary data.</text>
</comment>
<evidence type="ECO:0000256" key="3">
    <source>
        <dbReference type="SAM" id="MobiDB-lite"/>
    </source>
</evidence>
<evidence type="ECO:0000256" key="2">
    <source>
        <dbReference type="ARBA" id="ARBA00023136"/>
    </source>
</evidence>